<sequence length="63" mass="7114">MAVLGAAGGGALKLLRCFSPDEVPWRRSKLLTSAPYLKFFLEMQREASMENFVVMDSKKEPQH</sequence>
<dbReference type="EMBL" id="CM046394">
    <property type="protein sequence ID" value="KAI8545183.1"/>
    <property type="molecule type" value="Genomic_DNA"/>
</dbReference>
<dbReference type="Proteomes" id="UP001062846">
    <property type="component" value="Chromosome 7"/>
</dbReference>
<evidence type="ECO:0000313" key="2">
    <source>
        <dbReference type="Proteomes" id="UP001062846"/>
    </source>
</evidence>
<gene>
    <name evidence="1" type="ORF">RHMOL_Rhmol07G0021800</name>
</gene>
<reference evidence="1" key="1">
    <citation type="submission" date="2022-02" db="EMBL/GenBank/DDBJ databases">
        <title>Plant Genome Project.</title>
        <authorList>
            <person name="Zhang R.-G."/>
        </authorList>
    </citation>
    <scope>NUCLEOTIDE SEQUENCE</scope>
    <source>
        <strain evidence="1">AT1</strain>
    </source>
</reference>
<evidence type="ECO:0000313" key="1">
    <source>
        <dbReference type="EMBL" id="KAI8545183.1"/>
    </source>
</evidence>
<organism evidence="1 2">
    <name type="scientific">Rhododendron molle</name>
    <name type="common">Chinese azalea</name>
    <name type="synonym">Azalea mollis</name>
    <dbReference type="NCBI Taxonomy" id="49168"/>
    <lineage>
        <taxon>Eukaryota</taxon>
        <taxon>Viridiplantae</taxon>
        <taxon>Streptophyta</taxon>
        <taxon>Embryophyta</taxon>
        <taxon>Tracheophyta</taxon>
        <taxon>Spermatophyta</taxon>
        <taxon>Magnoliopsida</taxon>
        <taxon>eudicotyledons</taxon>
        <taxon>Gunneridae</taxon>
        <taxon>Pentapetalae</taxon>
        <taxon>asterids</taxon>
        <taxon>Ericales</taxon>
        <taxon>Ericaceae</taxon>
        <taxon>Ericoideae</taxon>
        <taxon>Rhodoreae</taxon>
        <taxon>Rhododendron</taxon>
    </lineage>
</organism>
<protein>
    <submittedName>
        <fullName evidence="1">Uncharacterized protein</fullName>
    </submittedName>
</protein>
<comment type="caution">
    <text evidence="1">The sequence shown here is derived from an EMBL/GenBank/DDBJ whole genome shotgun (WGS) entry which is preliminary data.</text>
</comment>
<keyword evidence="2" id="KW-1185">Reference proteome</keyword>
<accession>A0ACC0MY13</accession>
<proteinExistence type="predicted"/>
<name>A0ACC0MY13_RHOML</name>